<protein>
    <recommendedName>
        <fullName evidence="1">DUF7768 domain-containing protein</fullName>
    </recommendedName>
</protein>
<evidence type="ECO:0000259" key="1">
    <source>
        <dbReference type="Pfam" id="PF24963"/>
    </source>
</evidence>
<reference evidence="3" key="1">
    <citation type="submission" date="2015-08" db="EMBL/GenBank/DDBJ databases">
        <title>Genome sequence of the strict anaerobe Clostridium homopropionicum LuHBu1 (DSM 5847T).</title>
        <authorList>
            <person name="Poehlein A."/>
            <person name="Beck M."/>
            <person name="Schiel-Bengelsdorf B."/>
            <person name="Bengelsdorf F.R."/>
            <person name="Daniel R."/>
            <person name="Duerre P."/>
        </authorList>
    </citation>
    <scope>NUCLEOTIDE SEQUENCE [LARGE SCALE GENOMIC DNA]</scope>
    <source>
        <strain evidence="3">DSM 5847</strain>
    </source>
</reference>
<name>A0A0L6ZDW5_9CLOT</name>
<gene>
    <name evidence="2" type="ORF">CLHOM_02990</name>
</gene>
<dbReference type="RefSeq" id="WP_052219903.1">
    <property type="nucleotide sequence ID" value="NZ_LHUR01000010.1"/>
</dbReference>
<proteinExistence type="predicted"/>
<dbReference type="AlphaFoldDB" id="A0A0L6ZDW5"/>
<organism evidence="2 3">
    <name type="scientific">Clostridium homopropionicum DSM 5847</name>
    <dbReference type="NCBI Taxonomy" id="1121318"/>
    <lineage>
        <taxon>Bacteria</taxon>
        <taxon>Bacillati</taxon>
        <taxon>Bacillota</taxon>
        <taxon>Clostridia</taxon>
        <taxon>Eubacteriales</taxon>
        <taxon>Clostridiaceae</taxon>
        <taxon>Clostridium</taxon>
    </lineage>
</organism>
<dbReference type="Proteomes" id="UP000037043">
    <property type="component" value="Unassembled WGS sequence"/>
</dbReference>
<dbReference type="STRING" id="36844.SAMN04488501_10740"/>
<dbReference type="EMBL" id="LHUR01000010">
    <property type="protein sequence ID" value="KOA21169.1"/>
    <property type="molecule type" value="Genomic_DNA"/>
</dbReference>
<evidence type="ECO:0000313" key="3">
    <source>
        <dbReference type="Proteomes" id="UP000037043"/>
    </source>
</evidence>
<dbReference type="PATRIC" id="fig|1121318.3.peg.302"/>
<dbReference type="InterPro" id="IPR056670">
    <property type="entry name" value="DUF7768"/>
</dbReference>
<dbReference type="Gene3D" id="3.40.50.10400">
    <property type="entry name" value="Hypothetical protein PA1492"/>
    <property type="match status" value="1"/>
</dbReference>
<keyword evidence="3" id="KW-1185">Reference proteome</keyword>
<accession>A0A0L6ZDW5</accession>
<sequence length="144" mass="16610">MTISKFNSEGYYDPTPYAAITNVIKEEKAERNSAFKPLVYICSPYSGDIDINVKKARAFCRFALEKNCIPLAPHLLFPQFMDDDIPQERELAMFMNMVLLGKCNELWVFGDIISKGMAEEIAKAKKRKQLIRYFNEKLQEVDSL</sequence>
<dbReference type="Pfam" id="PF24963">
    <property type="entry name" value="DUF7768"/>
    <property type="match status" value="1"/>
</dbReference>
<feature type="domain" description="DUF7768" evidence="1">
    <location>
        <begin position="37"/>
        <end position="134"/>
    </location>
</feature>
<evidence type="ECO:0000313" key="2">
    <source>
        <dbReference type="EMBL" id="KOA21169.1"/>
    </source>
</evidence>
<comment type="caution">
    <text evidence="2">The sequence shown here is derived from an EMBL/GenBank/DDBJ whole genome shotgun (WGS) entry which is preliminary data.</text>
</comment>